<sequence>MDSEEEDTEEYTEHFEEDASSSTADVEEHVELYTDHGSASIANMTDIEELYTDYGSASIANMDDIDELYIDTCSTSMDDMVEHNHEDDIDPNIVPNMFGIDTLLRAPQGAIMRVLMHKIIDITDIIWSIKSAPNMIAIDTLLQAPQGTTSNMPSRMSHHLGMARTVIDSHHLMIVVDHHHLMVYIDIRPHMIFDDTTQDMVMRQEDESLDMKTFLIRRLLPLVPPPQWPLPRHMPMDSDATSASNKATFPGNVPISYVSELSDFHHICEFECFHLEDMSDTQSSTEDEFPLMEKMYMVHEDDNISPCLLQDGHVDHMDPPTSTTPTSHESAYKGTRVIEEPERRNSHGARKREGEEGKKRRRKRKKRREEEAQPAQRPANRAQAGQAGPGPMEPVNTKFYQLGNGGSLIFEHDLNALSDHLDRPHPEFHGAQISDQPGGELQWIITADLRGKMEPPTSERILFSFMESNWLDGLARALQEGLARLCGMSGEALKHPRFSHLARRNSAGEPMDMQPHPELKHHVDHLDFMLYHTQQDLDNARSYANQTHLALTEHADAIKMLSKDRKTLRRQKAKKDATIARLRAKIASLEATVKAQEDQLKEMEEDGEDIQGGSDFLSDDNDFEDDENTEGEDYDFLDDGEDDHTPLDVDDDEEE</sequence>
<gene>
    <name evidence="2" type="ORF">QYE76_024241</name>
</gene>
<evidence type="ECO:0000256" key="1">
    <source>
        <dbReference type="SAM" id="MobiDB-lite"/>
    </source>
</evidence>
<proteinExistence type="predicted"/>
<organism evidence="2 3">
    <name type="scientific">Lolium multiflorum</name>
    <name type="common">Italian ryegrass</name>
    <name type="synonym">Lolium perenne subsp. multiflorum</name>
    <dbReference type="NCBI Taxonomy" id="4521"/>
    <lineage>
        <taxon>Eukaryota</taxon>
        <taxon>Viridiplantae</taxon>
        <taxon>Streptophyta</taxon>
        <taxon>Embryophyta</taxon>
        <taxon>Tracheophyta</taxon>
        <taxon>Spermatophyta</taxon>
        <taxon>Magnoliopsida</taxon>
        <taxon>Liliopsida</taxon>
        <taxon>Poales</taxon>
        <taxon>Poaceae</taxon>
        <taxon>BOP clade</taxon>
        <taxon>Pooideae</taxon>
        <taxon>Poodae</taxon>
        <taxon>Poeae</taxon>
        <taxon>Poeae Chloroplast Group 2 (Poeae type)</taxon>
        <taxon>Loliodinae</taxon>
        <taxon>Loliinae</taxon>
        <taxon>Lolium</taxon>
    </lineage>
</organism>
<name>A0AAD8VTH7_LOLMU</name>
<dbReference type="AlphaFoldDB" id="A0AAD8VTH7"/>
<comment type="caution">
    <text evidence="2">The sequence shown here is derived from an EMBL/GenBank/DDBJ whole genome shotgun (WGS) entry which is preliminary data.</text>
</comment>
<dbReference type="Proteomes" id="UP001231189">
    <property type="component" value="Unassembled WGS sequence"/>
</dbReference>
<feature type="region of interest" description="Disordered" evidence="1">
    <location>
        <begin position="598"/>
        <end position="655"/>
    </location>
</feature>
<feature type="compositionally biased region" description="Low complexity" evidence="1">
    <location>
        <begin position="373"/>
        <end position="390"/>
    </location>
</feature>
<protein>
    <submittedName>
        <fullName evidence="2">Uncharacterized protein</fullName>
    </submittedName>
</protein>
<accession>A0AAD8VTH7</accession>
<feature type="region of interest" description="Disordered" evidence="1">
    <location>
        <begin position="1"/>
        <end position="26"/>
    </location>
</feature>
<reference evidence="2" key="1">
    <citation type="submission" date="2023-07" db="EMBL/GenBank/DDBJ databases">
        <title>A chromosome-level genome assembly of Lolium multiflorum.</title>
        <authorList>
            <person name="Chen Y."/>
            <person name="Copetti D."/>
            <person name="Kolliker R."/>
            <person name="Studer B."/>
        </authorList>
    </citation>
    <scope>NUCLEOTIDE SEQUENCE</scope>
    <source>
        <strain evidence="2">02402/16</strain>
        <tissue evidence="2">Leaf</tissue>
    </source>
</reference>
<dbReference type="EMBL" id="JAUUTY010000006">
    <property type="protein sequence ID" value="KAK1618724.1"/>
    <property type="molecule type" value="Genomic_DNA"/>
</dbReference>
<feature type="region of interest" description="Disordered" evidence="1">
    <location>
        <begin position="309"/>
        <end position="399"/>
    </location>
</feature>
<feature type="compositionally biased region" description="Acidic residues" evidence="1">
    <location>
        <begin position="617"/>
        <end position="655"/>
    </location>
</feature>
<evidence type="ECO:0000313" key="2">
    <source>
        <dbReference type="EMBL" id="KAK1618724.1"/>
    </source>
</evidence>
<keyword evidence="3" id="KW-1185">Reference proteome</keyword>
<evidence type="ECO:0000313" key="3">
    <source>
        <dbReference type="Proteomes" id="UP001231189"/>
    </source>
</evidence>
<feature type="compositionally biased region" description="Acidic residues" evidence="1">
    <location>
        <begin position="1"/>
        <end position="19"/>
    </location>
</feature>
<feature type="compositionally biased region" description="Basic and acidic residues" evidence="1">
    <location>
        <begin position="336"/>
        <end position="358"/>
    </location>
</feature>